<proteinExistence type="inferred from homology"/>
<evidence type="ECO:0000313" key="9">
    <source>
        <dbReference type="Proteomes" id="UP001216638"/>
    </source>
</evidence>
<protein>
    <submittedName>
        <fullName evidence="8">mRNA binding protein puf3</fullName>
    </submittedName>
</protein>
<dbReference type="Proteomes" id="UP001216638">
    <property type="component" value="Chromosome 1"/>
</dbReference>
<dbReference type="PROSITE" id="PS50303">
    <property type="entry name" value="PUM_HD"/>
    <property type="match status" value="1"/>
</dbReference>
<feature type="repeat" description="Pumilio" evidence="5">
    <location>
        <begin position="837"/>
        <end position="872"/>
    </location>
</feature>
<dbReference type="AlphaFoldDB" id="A0AAF0IP69"/>
<evidence type="ECO:0000313" key="8">
    <source>
        <dbReference type="EMBL" id="WFC94576.1"/>
    </source>
</evidence>
<dbReference type="FunFam" id="3.30.1230.20:FF:000001">
    <property type="entry name" value="40S ribosomal protein S21"/>
    <property type="match status" value="1"/>
</dbReference>
<accession>A0AAF0IP69</accession>
<dbReference type="InterPro" id="IPR001313">
    <property type="entry name" value="Pumilio_RNA-bd_rpt"/>
</dbReference>
<organism evidence="8 9">
    <name type="scientific">Malassezia brasiliensis</name>
    <dbReference type="NCBI Taxonomy" id="1821822"/>
    <lineage>
        <taxon>Eukaryota</taxon>
        <taxon>Fungi</taxon>
        <taxon>Dikarya</taxon>
        <taxon>Basidiomycota</taxon>
        <taxon>Ustilaginomycotina</taxon>
        <taxon>Malasseziomycetes</taxon>
        <taxon>Malasseziales</taxon>
        <taxon>Malasseziaceae</taxon>
        <taxon>Malassezia</taxon>
    </lineage>
</organism>
<dbReference type="Pfam" id="PF00806">
    <property type="entry name" value="PUF"/>
    <property type="match status" value="8"/>
</dbReference>
<feature type="region of interest" description="Disordered" evidence="6">
    <location>
        <begin position="599"/>
        <end position="650"/>
    </location>
</feature>
<evidence type="ECO:0000256" key="4">
    <source>
        <dbReference type="ARBA" id="ARBA00023274"/>
    </source>
</evidence>
<evidence type="ECO:0000256" key="3">
    <source>
        <dbReference type="ARBA" id="ARBA00022980"/>
    </source>
</evidence>
<dbReference type="SMART" id="SM00025">
    <property type="entry name" value="Pumilio"/>
    <property type="match status" value="8"/>
</dbReference>
<feature type="region of interest" description="Disordered" evidence="6">
    <location>
        <begin position="1020"/>
        <end position="1040"/>
    </location>
</feature>
<dbReference type="PROSITE" id="PS50302">
    <property type="entry name" value="PUM"/>
    <property type="match status" value="7"/>
</dbReference>
<keyword evidence="9" id="KW-1185">Reference proteome</keyword>
<dbReference type="InterPro" id="IPR001931">
    <property type="entry name" value="Ribosomal_eS21"/>
</dbReference>
<dbReference type="Pfam" id="PF01249">
    <property type="entry name" value="Ribosomal_S21e"/>
    <property type="match status" value="1"/>
</dbReference>
<feature type="repeat" description="Pumilio" evidence="5">
    <location>
        <begin position="729"/>
        <end position="764"/>
    </location>
</feature>
<keyword evidence="3" id="KW-0689">Ribosomal protein</keyword>
<dbReference type="CDD" id="cd07920">
    <property type="entry name" value="Pumilio"/>
    <property type="match status" value="1"/>
</dbReference>
<dbReference type="EMBL" id="CP119951">
    <property type="protein sequence ID" value="WFC94576.1"/>
    <property type="molecule type" value="Genomic_DNA"/>
</dbReference>
<reference evidence="8" key="1">
    <citation type="submission" date="2023-03" db="EMBL/GenBank/DDBJ databases">
        <title>Mating type loci evolution in Malassezia.</title>
        <authorList>
            <person name="Coelho M.A."/>
        </authorList>
    </citation>
    <scope>NUCLEOTIDE SEQUENCE</scope>
    <source>
        <strain evidence="8">CBS 14135</strain>
    </source>
</reference>
<feature type="repeat" description="Pumilio" evidence="5">
    <location>
        <begin position="873"/>
        <end position="908"/>
    </location>
</feature>
<dbReference type="Gene3D" id="3.30.1230.20">
    <property type="match status" value="1"/>
</dbReference>
<dbReference type="GO" id="GO:0003735">
    <property type="term" value="F:structural constituent of ribosome"/>
    <property type="evidence" value="ECO:0007669"/>
    <property type="project" value="InterPro"/>
</dbReference>
<dbReference type="InterPro" id="IPR038579">
    <property type="entry name" value="Ribosomal_eS21_sf"/>
</dbReference>
<dbReference type="InterPro" id="IPR016024">
    <property type="entry name" value="ARM-type_fold"/>
</dbReference>
<comment type="similarity">
    <text evidence="1">Belongs to the eukaryotic ribosomal protein eS21 family.</text>
</comment>
<evidence type="ECO:0000259" key="7">
    <source>
        <dbReference type="PROSITE" id="PS50303"/>
    </source>
</evidence>
<dbReference type="GO" id="GO:0006412">
    <property type="term" value="P:translation"/>
    <property type="evidence" value="ECO:0007669"/>
    <property type="project" value="InterPro"/>
</dbReference>
<keyword evidence="2" id="KW-0677">Repeat</keyword>
<feature type="repeat" description="Pumilio" evidence="5">
    <location>
        <begin position="693"/>
        <end position="728"/>
    </location>
</feature>
<feature type="repeat" description="Pumilio" evidence="5">
    <location>
        <begin position="801"/>
        <end position="836"/>
    </location>
</feature>
<feature type="domain" description="PUM-HD" evidence="7">
    <location>
        <begin position="635"/>
        <end position="995"/>
    </location>
</feature>
<dbReference type="GO" id="GO:0003730">
    <property type="term" value="F:mRNA 3'-UTR binding"/>
    <property type="evidence" value="ECO:0007669"/>
    <property type="project" value="TreeGrafter"/>
</dbReference>
<dbReference type="GO" id="GO:0000288">
    <property type="term" value="P:nuclear-transcribed mRNA catabolic process, deadenylation-dependent decay"/>
    <property type="evidence" value="ECO:0007669"/>
    <property type="project" value="TreeGrafter"/>
</dbReference>
<feature type="repeat" description="Pumilio" evidence="5">
    <location>
        <begin position="657"/>
        <end position="692"/>
    </location>
</feature>
<keyword evidence="4" id="KW-0687">Ribonucleoprotein</keyword>
<evidence type="ECO:0000256" key="6">
    <source>
        <dbReference type="SAM" id="MobiDB-lite"/>
    </source>
</evidence>
<dbReference type="PANTHER" id="PTHR12537:SF12">
    <property type="entry name" value="MATERNAL PROTEIN PUMILIO"/>
    <property type="match status" value="1"/>
</dbReference>
<evidence type="ECO:0000256" key="1">
    <source>
        <dbReference type="ARBA" id="ARBA00010228"/>
    </source>
</evidence>
<feature type="compositionally biased region" description="Low complexity" evidence="6">
    <location>
        <begin position="599"/>
        <end position="615"/>
    </location>
</feature>
<dbReference type="GO" id="GO:1990904">
    <property type="term" value="C:ribonucleoprotein complex"/>
    <property type="evidence" value="ECO:0007669"/>
    <property type="project" value="UniProtKB-KW"/>
</dbReference>
<feature type="compositionally biased region" description="Basic and acidic residues" evidence="6">
    <location>
        <begin position="639"/>
        <end position="650"/>
    </location>
</feature>
<name>A0AAF0IP69_9BASI</name>
<dbReference type="InterPro" id="IPR011989">
    <property type="entry name" value="ARM-like"/>
</dbReference>
<dbReference type="PANTHER" id="PTHR12537">
    <property type="entry name" value="RNA BINDING PROTEIN PUMILIO-RELATED"/>
    <property type="match status" value="1"/>
</dbReference>
<feature type="region of interest" description="Disordered" evidence="6">
    <location>
        <begin position="353"/>
        <end position="441"/>
    </location>
</feature>
<dbReference type="GO" id="GO:0022626">
    <property type="term" value="C:cytosolic ribosome"/>
    <property type="evidence" value="ECO:0007669"/>
    <property type="project" value="UniProtKB-ARBA"/>
</dbReference>
<dbReference type="SUPFAM" id="SSF48371">
    <property type="entry name" value="ARM repeat"/>
    <property type="match status" value="1"/>
</dbReference>
<dbReference type="GO" id="GO:0042274">
    <property type="term" value="P:ribosomal small subunit biogenesis"/>
    <property type="evidence" value="ECO:0007669"/>
    <property type="project" value="UniProtKB-ARBA"/>
</dbReference>
<evidence type="ECO:0000256" key="5">
    <source>
        <dbReference type="PROSITE-ProRule" id="PRU00317"/>
    </source>
</evidence>
<feature type="compositionally biased region" description="Polar residues" evidence="6">
    <location>
        <begin position="355"/>
        <end position="364"/>
    </location>
</feature>
<gene>
    <name evidence="8" type="primary">PUF3</name>
    <name evidence="8" type="ORF">MBRA1_001209</name>
</gene>
<dbReference type="InterPro" id="IPR033712">
    <property type="entry name" value="Pumilio_RNA-bd"/>
</dbReference>
<dbReference type="InterPro" id="IPR033133">
    <property type="entry name" value="PUM-HD"/>
</dbReference>
<evidence type="ECO:0000256" key="2">
    <source>
        <dbReference type="ARBA" id="ARBA00022737"/>
    </source>
</evidence>
<feature type="region of interest" description="Disordered" evidence="6">
    <location>
        <begin position="147"/>
        <end position="177"/>
    </location>
</feature>
<feature type="repeat" description="Pumilio" evidence="5">
    <location>
        <begin position="765"/>
        <end position="800"/>
    </location>
</feature>
<sequence>MENINGELVDLYVPRKCAATGRLIEAKDHASVQIAIADVDENGKIIPGQTTNIPIAGSIRHQGESDDSLNRICQEKGCMTIGGAWEVNMRDYRGTGDAAFRRPSGPSVNAEAPRFVPDTSAGAFSPTLDLHRAGSWSSAAGASSHARQSYARPGGAAADLNGSMTPPFQGRAPPKRTMTVDPSEFLMRPMHGEWTEDASYGWPSLPGATAAMRASSMRPSSTLPRVHPLSRSQTLDVDAHVTARAPHIFSSPGTFSMPGSAVGSPRLLPVDDWTPPAQAIAGAPEWSAPDLDTPWLPPRAGSGAPGTVPLRRGSALGTEVLSSSPDDDSALLHQQQNAEASVAMALGDDVMGTRMLSTSPTSISRLGAPGDAPVSPSPTERELARQMRSLTLPPDVSSGEAAPRSGGLCRDTPPVTSPPSFSPRGSLRAGRPEPFARPPGRHATLQLLDTGKTTAGTGAAAAFPMLPSGPFSTEPRSAVASPTGTYGNVFSPPFSPDLAPLARDDGAPLGMFAPGAAPGAPKPPLDAAPAPLYFGTHAAASPRTPGVADGTRTTWFGAPGTLRLGDRTQDVLEPSGAAFGPYAYAPGAAPRDVRSRAPFEVPGAAPAPAAYEPAPYSRRHASGRRNASDHRHERQRRHHTEDREHTHELGSRFELQDVRGRMVEISTDQHGSRLIQEKLDHCTQEERDLVFAELYPEARRLMTDVFGNYVIQKMLEYGTAEQVHALGEQLQGHVLTLSLGTYGCRVVQKAFEHVSPEQKVTLSRELEPYVLDCVRDQNANHVIQKILERVPNKHLDFVAAAFAGHVPVLASHCYSCRVLQRIFAFCSEAQRRPLLDEMHQDTLRLMQDQYGNYVIQWVLQHGESHDRIAIVRQTKTHLLQLARHKFASNVVEHVIEVAPPADLAELLDELFSPVDPAEAPTALILPESTGAKHCVATVMMQDQYANYVLQRFLQVVQGEGRQRLIATVRPALQALRQMATPVSGSGAASYNGAIRLPGGGHIGSKPLLTIERLIDQMSHAPPERAPNSALHAANTTEHAH</sequence>
<dbReference type="Gene3D" id="1.25.10.10">
    <property type="entry name" value="Leucine-rich Repeat Variant"/>
    <property type="match status" value="1"/>
</dbReference>